<organism evidence="3 4">
    <name type="scientific">Seminavis robusta</name>
    <dbReference type="NCBI Taxonomy" id="568900"/>
    <lineage>
        <taxon>Eukaryota</taxon>
        <taxon>Sar</taxon>
        <taxon>Stramenopiles</taxon>
        <taxon>Ochrophyta</taxon>
        <taxon>Bacillariophyta</taxon>
        <taxon>Bacillariophyceae</taxon>
        <taxon>Bacillariophycidae</taxon>
        <taxon>Naviculales</taxon>
        <taxon>Naviculaceae</taxon>
        <taxon>Seminavis</taxon>
    </lineage>
</organism>
<feature type="compositionally biased region" description="Basic and acidic residues" evidence="2">
    <location>
        <begin position="129"/>
        <end position="162"/>
    </location>
</feature>
<feature type="compositionally biased region" description="Basic and acidic residues" evidence="2">
    <location>
        <begin position="780"/>
        <end position="789"/>
    </location>
</feature>
<keyword evidence="1" id="KW-0175">Coiled coil</keyword>
<feature type="region of interest" description="Disordered" evidence="2">
    <location>
        <begin position="987"/>
        <end position="1027"/>
    </location>
</feature>
<dbReference type="Gene3D" id="1.20.5.170">
    <property type="match status" value="1"/>
</dbReference>
<accession>A0A9N8HQ39</accession>
<feature type="region of interest" description="Disordered" evidence="2">
    <location>
        <begin position="1"/>
        <end position="59"/>
    </location>
</feature>
<feature type="region of interest" description="Disordered" evidence="2">
    <location>
        <begin position="780"/>
        <end position="800"/>
    </location>
</feature>
<protein>
    <submittedName>
        <fullName evidence="3">Oligomeric mucus gel-forming</fullName>
    </submittedName>
</protein>
<name>A0A9N8HQ39_9STRA</name>
<feature type="coiled-coil region" evidence="1">
    <location>
        <begin position="1159"/>
        <end position="1218"/>
    </location>
</feature>
<feature type="coiled-coil region" evidence="1">
    <location>
        <begin position="325"/>
        <end position="471"/>
    </location>
</feature>
<keyword evidence="4" id="KW-1185">Reference proteome</keyword>
<sequence>MRTQGSKAGSSGRQRSSGSKHSDGVASRSSKAKSFKGRFSSVGSMQSAMNLKRKEAFDDETHMMEDTTVDGNVTFVTSTTDYLREAGRDAKSRNLDASFDSEDTPASKERKDPTPTIGTMSLFSQNSSHEGKIHMSSRERKRLKEREWERDRQRRTTAEPRKPLQFSGRLRGYDASNFQSTSYDFDEEFNSICESNQAPRQPQSSRQLWSGVDAPPGGRDGYDSDSYSIKLNKARLRTARPSRRDYYEAEDSRPSRRDHYEDEDFRERQPTTISNLLTDGVAKGGSEEEEGTMEGTMNESTADFGGKADQSQDDSFLVESATKIKMTKMEKIKQLQSKNERYKEEYKKTYLEKKEFKKKYEDKKMEVASLTMEIESYMKETALLKKQLSQLTNEIDNAEGSTRKDMAMVAKLQKELKQTRADLKEALGRIADRKIQSSELKEITKRKDEQIQSLTLEVSQQIEEVQKLQAQLSVQDMGSTASSQIARDGTVSPNNNQIITELKEENKNMKDELSMTLNRAAEMVKNRESTIEILRKENHELKELMDIRDQDDDRTTTSEKIQRRETTIEQLQTEIAGLKETLEESAEEKEQLKDVIRSREAELKNVKLDVEGLKRMVKRAEKDAHLARTGVDNRDGKMLELHDDIRKLQTEVKDSDRQIKELNGVIGERDMEIRELMNEIENLKVNHNGSSLELGRFKTILDEKEQEVKDLYRETENLKAEMLQQRNQMDDRRKRVVLELEELKLREKDLQEEVQDSAAMVQQREEAIEDLLKEVENLKKGNEDKESHLSAELSKQEQTVRSMMKDMDRLKRSLSLKGQELEQSQAMVKEREVAIEDLLTEIEDLKLEGKGVDKKIAERAEKMQRDFDDQNEEIEKLRTEVDDTTTKLNEAQYDLQTKEEVLREREESIEELLQDMNELKKQFEEQMQHREEEAEDDQIRDALQCELETARDLVKEKEESLRRVLQESEKLKEKWITVKIEKEALEKEVKEAREAKEAKEAEENNKDNDDNDDESEEGDTKSYLVAQHEVLEEEIQQLNDQVGELQASLEDVHRQNSILNEEVEDWVQRGGIFELEIERLRNEVEAWQDKAEQLESAGGMQPGGGDQDNAEGGDQQAMMLEKALAERQRKNGGDGKGVWGLFFNKSEEDEDLTEDQKRIKELEGIKDAQAEELQKIKSDLVKLTTTSRNESYVAKKRISDLEEENVGYKAKVDLLLRRLAEAQGVPCEVELGEEKKVDDASSIFPRNIL</sequence>
<gene>
    <name evidence="3" type="ORF">SEMRO_1131_G244600.1</name>
</gene>
<dbReference type="EMBL" id="CAICTM010001129">
    <property type="protein sequence ID" value="CAB9520750.1"/>
    <property type="molecule type" value="Genomic_DNA"/>
</dbReference>
<dbReference type="Gene3D" id="1.20.5.340">
    <property type="match status" value="1"/>
</dbReference>
<dbReference type="PANTHER" id="PTHR43941:SF1">
    <property type="entry name" value="STRUCTURAL MAINTENANCE OF CHROMOSOMES PROTEIN 2"/>
    <property type="match status" value="1"/>
</dbReference>
<dbReference type="PANTHER" id="PTHR43941">
    <property type="entry name" value="STRUCTURAL MAINTENANCE OF CHROMOSOMES PROTEIN 2"/>
    <property type="match status" value="1"/>
</dbReference>
<feature type="compositionally biased region" description="Basic and acidic residues" evidence="2">
    <location>
        <begin position="242"/>
        <end position="269"/>
    </location>
</feature>
<evidence type="ECO:0000256" key="2">
    <source>
        <dbReference type="SAM" id="MobiDB-lite"/>
    </source>
</evidence>
<dbReference type="GO" id="GO:0000785">
    <property type="term" value="C:chromatin"/>
    <property type="evidence" value="ECO:0007669"/>
    <property type="project" value="TreeGrafter"/>
</dbReference>
<dbReference type="GO" id="GO:0000796">
    <property type="term" value="C:condensin complex"/>
    <property type="evidence" value="ECO:0007669"/>
    <property type="project" value="TreeGrafter"/>
</dbReference>
<proteinExistence type="predicted"/>
<comment type="caution">
    <text evidence="3">The sequence shown here is derived from an EMBL/GenBank/DDBJ whole genome shotgun (WGS) entry which is preliminary data.</text>
</comment>
<dbReference type="Proteomes" id="UP001153069">
    <property type="component" value="Unassembled WGS sequence"/>
</dbReference>
<feature type="compositionally biased region" description="Basic and acidic residues" evidence="2">
    <location>
        <begin position="85"/>
        <end position="94"/>
    </location>
</feature>
<evidence type="ECO:0000313" key="3">
    <source>
        <dbReference type="EMBL" id="CAB9520750.1"/>
    </source>
</evidence>
<feature type="compositionally biased region" description="Polar residues" evidence="2">
    <location>
        <begin position="192"/>
        <end position="208"/>
    </location>
</feature>
<feature type="region of interest" description="Disordered" evidence="2">
    <location>
        <begin position="85"/>
        <end position="176"/>
    </location>
</feature>
<evidence type="ECO:0000256" key="1">
    <source>
        <dbReference type="SAM" id="Coils"/>
    </source>
</evidence>
<feature type="region of interest" description="Disordered" evidence="2">
    <location>
        <begin position="190"/>
        <end position="315"/>
    </location>
</feature>
<dbReference type="AlphaFoldDB" id="A0A9N8HQ39"/>
<feature type="region of interest" description="Disordered" evidence="2">
    <location>
        <begin position="1092"/>
        <end position="1117"/>
    </location>
</feature>
<dbReference type="OrthoDB" id="49287at2759"/>
<evidence type="ECO:0000313" key="4">
    <source>
        <dbReference type="Proteomes" id="UP001153069"/>
    </source>
</evidence>
<feature type="compositionally biased region" description="Basic and acidic residues" evidence="2">
    <location>
        <begin position="987"/>
        <end position="1008"/>
    </location>
</feature>
<dbReference type="GO" id="GO:0007076">
    <property type="term" value="P:mitotic chromosome condensation"/>
    <property type="evidence" value="ECO:0007669"/>
    <property type="project" value="TreeGrafter"/>
</dbReference>
<dbReference type="GO" id="GO:0000793">
    <property type="term" value="C:condensed chromosome"/>
    <property type="evidence" value="ECO:0007669"/>
    <property type="project" value="TreeGrafter"/>
</dbReference>
<feature type="compositionally biased region" description="Polar residues" evidence="2">
    <location>
        <begin position="116"/>
        <end position="128"/>
    </location>
</feature>
<feature type="compositionally biased region" description="Low complexity" evidence="2">
    <location>
        <begin position="1"/>
        <end position="19"/>
    </location>
</feature>
<dbReference type="GO" id="GO:0003682">
    <property type="term" value="F:chromatin binding"/>
    <property type="evidence" value="ECO:0007669"/>
    <property type="project" value="TreeGrafter"/>
</dbReference>
<feature type="compositionally biased region" description="Basic residues" evidence="2">
    <location>
        <begin position="232"/>
        <end position="241"/>
    </location>
</feature>
<reference evidence="3" key="1">
    <citation type="submission" date="2020-06" db="EMBL/GenBank/DDBJ databases">
        <authorList>
            <consortium name="Plant Systems Biology data submission"/>
        </authorList>
    </citation>
    <scope>NUCLEOTIDE SEQUENCE</scope>
    <source>
        <strain evidence="3">D6</strain>
    </source>
</reference>